<evidence type="ECO:0000256" key="1">
    <source>
        <dbReference type="SAM" id="MobiDB-lite"/>
    </source>
</evidence>
<accession>A0A4Z1NZD8</accession>
<reference evidence="2 3" key="1">
    <citation type="submission" date="2019-04" db="EMBL/GenBank/DDBJ databases">
        <title>High contiguity whole genome sequence and gene annotation resource for two Venturia nashicola isolates.</title>
        <authorList>
            <person name="Prokchorchik M."/>
            <person name="Won K."/>
            <person name="Lee Y."/>
            <person name="Choi E.D."/>
            <person name="Segonzac C."/>
            <person name="Sohn K.H."/>
        </authorList>
    </citation>
    <scope>NUCLEOTIDE SEQUENCE [LARGE SCALE GENOMIC DNA]</scope>
    <source>
        <strain evidence="2 3">PRI2</strain>
    </source>
</reference>
<comment type="caution">
    <text evidence="2">The sequence shown here is derived from an EMBL/GenBank/DDBJ whole genome shotgun (WGS) entry which is preliminary data.</text>
</comment>
<dbReference type="GO" id="GO:0016740">
    <property type="term" value="F:transferase activity"/>
    <property type="evidence" value="ECO:0007669"/>
    <property type="project" value="UniProtKB-KW"/>
</dbReference>
<keyword evidence="2" id="KW-0808">Transferase</keyword>
<gene>
    <name evidence="2" type="ORF">E6O75_ATG06119</name>
</gene>
<keyword evidence="3" id="KW-1185">Reference proteome</keyword>
<evidence type="ECO:0000313" key="2">
    <source>
        <dbReference type="EMBL" id="TID18998.1"/>
    </source>
</evidence>
<dbReference type="AlphaFoldDB" id="A0A4Z1NZD8"/>
<dbReference type="Proteomes" id="UP000298493">
    <property type="component" value="Unassembled WGS sequence"/>
</dbReference>
<proteinExistence type="predicted"/>
<feature type="region of interest" description="Disordered" evidence="1">
    <location>
        <begin position="1"/>
        <end position="21"/>
    </location>
</feature>
<name>A0A4Z1NZD8_9PEZI</name>
<protein>
    <submittedName>
        <fullName evidence="2">Serine palmitoyltransferase 2</fullName>
    </submittedName>
</protein>
<evidence type="ECO:0000313" key="3">
    <source>
        <dbReference type="Proteomes" id="UP000298493"/>
    </source>
</evidence>
<organism evidence="2 3">
    <name type="scientific">Venturia nashicola</name>
    <dbReference type="NCBI Taxonomy" id="86259"/>
    <lineage>
        <taxon>Eukaryota</taxon>
        <taxon>Fungi</taxon>
        <taxon>Dikarya</taxon>
        <taxon>Ascomycota</taxon>
        <taxon>Pezizomycotina</taxon>
        <taxon>Dothideomycetes</taxon>
        <taxon>Pleosporomycetidae</taxon>
        <taxon>Venturiales</taxon>
        <taxon>Venturiaceae</taxon>
        <taxon>Venturia</taxon>
    </lineage>
</organism>
<dbReference type="EMBL" id="SNSC02000013">
    <property type="protein sequence ID" value="TID18998.1"/>
    <property type="molecule type" value="Genomic_DNA"/>
</dbReference>
<sequence>MTDQTSPGRCPDKSPSKKPTSFLSLPCELRQQILFDASKPKFMDGIGSVVRRLGSLSRRVKLLREIDLQLNKDIDYVEKEWARRILKLERKEIDEVIGSASLREHLSNELSWYEKTMLEWADGGREKFFQKVWARTQYLAAEL</sequence>